<feature type="coiled-coil region" evidence="1">
    <location>
        <begin position="277"/>
        <end position="353"/>
    </location>
</feature>
<evidence type="ECO:0000256" key="1">
    <source>
        <dbReference type="SAM" id="Coils"/>
    </source>
</evidence>
<evidence type="ECO:0000313" key="3">
    <source>
        <dbReference type="Proteomes" id="UP000316079"/>
    </source>
</evidence>
<feature type="coiled-coil region" evidence="1">
    <location>
        <begin position="186"/>
        <end position="234"/>
    </location>
</feature>
<protein>
    <submittedName>
        <fullName evidence="2">Uncharacterized protein</fullName>
    </submittedName>
</protein>
<proteinExistence type="predicted"/>
<dbReference type="STRING" id="623744.A0A553N5S1"/>
<evidence type="ECO:0000313" key="2">
    <source>
        <dbReference type="EMBL" id="TRY60776.1"/>
    </source>
</evidence>
<dbReference type="OrthoDB" id="9947236at2759"/>
<keyword evidence="1" id="KW-0175">Coiled coil</keyword>
<accession>A0A553N5S1</accession>
<dbReference type="AlphaFoldDB" id="A0A553N5S1"/>
<reference evidence="2 3" key="1">
    <citation type="journal article" date="2019" name="Sci. Data">
        <title>Hybrid genome assembly and annotation of Danionella translucida.</title>
        <authorList>
            <person name="Kadobianskyi M."/>
            <person name="Schulze L."/>
            <person name="Schuelke M."/>
            <person name="Judkewitz B."/>
        </authorList>
    </citation>
    <scope>NUCLEOTIDE SEQUENCE [LARGE SCALE GENOMIC DNA]</scope>
    <source>
        <strain evidence="2 3">Bolton</strain>
    </source>
</reference>
<organism evidence="2 3">
    <name type="scientific">Danionella cerebrum</name>
    <dbReference type="NCBI Taxonomy" id="2873325"/>
    <lineage>
        <taxon>Eukaryota</taxon>
        <taxon>Metazoa</taxon>
        <taxon>Chordata</taxon>
        <taxon>Craniata</taxon>
        <taxon>Vertebrata</taxon>
        <taxon>Euteleostomi</taxon>
        <taxon>Actinopterygii</taxon>
        <taxon>Neopterygii</taxon>
        <taxon>Teleostei</taxon>
        <taxon>Ostariophysi</taxon>
        <taxon>Cypriniformes</taxon>
        <taxon>Danionidae</taxon>
        <taxon>Danioninae</taxon>
        <taxon>Danionella</taxon>
    </lineage>
</organism>
<sequence length="527" mass="61258">MISSDQSHELCIEKTKGSDLSSAEGSVEQRVHKVKQQDMDFWERTLAGTDLKKEAPRIRSKYDFQMNHSYKKYVQLPTGYLIRSSSAEYSSKPSKVLLKELSKSRGREKPDKRSPPDFFEVVKEQLQKKDLEHQHVVQLLLGEQQENRDLKQILKHKELESQLLSERLKCEQQKKTDITTRLDSACEGLKRELSEAKNYNKASTQQLKALVEKYERLKRRANALKRQLNVEINEKKSCQKSLTKLQSMTEELLMKQKLLEEQRDLGRRDLTLCQETLQMMNAERKTNVCNIQRLEEELLAIRGDSAKLREQLHKVSEKNKELTQVAHSSEKNSQQLQETIEKLTADVEKIRTERSMAHQHVESLKSQSKQIENKQRVEILQLQDEQKALHLESHGMKRECNTLMELVSKLKKEKQDLMEKLESCRKEKILSCKEGDRLKEAIGLLQREREVLFAEMEDLRKDYLGLSDRITQRLSHMEDGGTDPPLTITDITTSHQRCSLLLKMTLALHMAITTTINEAIIEDCQVA</sequence>
<feature type="coiled-coil region" evidence="1">
    <location>
        <begin position="400"/>
        <end position="462"/>
    </location>
</feature>
<comment type="caution">
    <text evidence="2">The sequence shown here is derived from an EMBL/GenBank/DDBJ whole genome shotgun (WGS) entry which is preliminary data.</text>
</comment>
<dbReference type="EMBL" id="SRMA01027024">
    <property type="protein sequence ID" value="TRY60776.1"/>
    <property type="molecule type" value="Genomic_DNA"/>
</dbReference>
<keyword evidence="3" id="KW-1185">Reference proteome</keyword>
<name>A0A553N5S1_9TELE</name>
<dbReference type="Proteomes" id="UP000316079">
    <property type="component" value="Unassembled WGS sequence"/>
</dbReference>
<gene>
    <name evidence="2" type="ORF">DNTS_032211</name>
</gene>